<keyword evidence="3" id="KW-0902">Two-component regulatory system</keyword>
<feature type="region of interest" description="Disordered" evidence="4">
    <location>
        <begin position="1"/>
        <end position="26"/>
    </location>
</feature>
<dbReference type="Gene3D" id="3.30.565.10">
    <property type="entry name" value="Histidine kinase-like ATPase, C-terminal domain"/>
    <property type="match status" value="1"/>
</dbReference>
<keyword evidence="5" id="KW-0472">Membrane</keyword>
<evidence type="ECO:0000256" key="5">
    <source>
        <dbReference type="SAM" id="Phobius"/>
    </source>
</evidence>
<dbReference type="Pfam" id="PF07730">
    <property type="entry name" value="HisKA_3"/>
    <property type="match status" value="1"/>
</dbReference>
<evidence type="ECO:0000256" key="2">
    <source>
        <dbReference type="ARBA" id="ARBA00022777"/>
    </source>
</evidence>
<evidence type="ECO:0000256" key="1">
    <source>
        <dbReference type="ARBA" id="ARBA00022679"/>
    </source>
</evidence>
<dbReference type="InterPro" id="IPR036890">
    <property type="entry name" value="HATPase_C_sf"/>
</dbReference>
<dbReference type="InterPro" id="IPR050482">
    <property type="entry name" value="Sensor_HK_TwoCompSys"/>
</dbReference>
<feature type="compositionally biased region" description="Gly residues" evidence="4">
    <location>
        <begin position="428"/>
        <end position="438"/>
    </location>
</feature>
<evidence type="ECO:0000313" key="8">
    <source>
        <dbReference type="Proteomes" id="UP000742460"/>
    </source>
</evidence>
<keyword evidence="5" id="KW-0812">Transmembrane</keyword>
<reference evidence="7" key="2">
    <citation type="submission" date="2021-09" db="EMBL/GenBank/DDBJ databases">
        <authorList>
            <person name="Gilroy R."/>
        </authorList>
    </citation>
    <scope>NUCLEOTIDE SEQUENCE</scope>
    <source>
        <strain evidence="7">ChiGjej5B5-22894</strain>
    </source>
</reference>
<dbReference type="GO" id="GO:0000155">
    <property type="term" value="F:phosphorelay sensor kinase activity"/>
    <property type="evidence" value="ECO:0007669"/>
    <property type="project" value="InterPro"/>
</dbReference>
<evidence type="ECO:0000256" key="4">
    <source>
        <dbReference type="SAM" id="MobiDB-lite"/>
    </source>
</evidence>
<comment type="caution">
    <text evidence="7">The sequence shown here is derived from an EMBL/GenBank/DDBJ whole genome shotgun (WGS) entry which is preliminary data.</text>
</comment>
<evidence type="ECO:0000259" key="6">
    <source>
        <dbReference type="Pfam" id="PF07730"/>
    </source>
</evidence>
<keyword evidence="2 7" id="KW-0418">Kinase</keyword>
<feature type="transmembrane region" description="Helical" evidence="5">
    <location>
        <begin position="38"/>
        <end position="59"/>
    </location>
</feature>
<organism evidence="7 8">
    <name type="scientific">Brachybacterium massiliense</name>
    <dbReference type="NCBI Taxonomy" id="1755098"/>
    <lineage>
        <taxon>Bacteria</taxon>
        <taxon>Bacillati</taxon>
        <taxon>Actinomycetota</taxon>
        <taxon>Actinomycetes</taxon>
        <taxon>Micrococcales</taxon>
        <taxon>Dermabacteraceae</taxon>
        <taxon>Brachybacterium</taxon>
    </lineage>
</organism>
<reference evidence="7" key="1">
    <citation type="journal article" date="2021" name="PeerJ">
        <title>Extensive microbial diversity within the chicken gut microbiome revealed by metagenomics and culture.</title>
        <authorList>
            <person name="Gilroy R."/>
            <person name="Ravi A."/>
            <person name="Getino M."/>
            <person name="Pursley I."/>
            <person name="Horton D.L."/>
            <person name="Alikhan N.F."/>
            <person name="Baker D."/>
            <person name="Gharbi K."/>
            <person name="Hall N."/>
            <person name="Watson M."/>
            <person name="Adriaenssens E.M."/>
            <person name="Foster-Nyarko E."/>
            <person name="Jarju S."/>
            <person name="Secka A."/>
            <person name="Antonio M."/>
            <person name="Oren A."/>
            <person name="Chaudhuri R.R."/>
            <person name="La Ragione R."/>
            <person name="Hildebrand F."/>
            <person name="Pallen M.J."/>
        </authorList>
    </citation>
    <scope>NUCLEOTIDE SEQUENCE</scope>
    <source>
        <strain evidence="7">ChiGjej5B5-22894</strain>
    </source>
</reference>
<keyword evidence="5" id="KW-1133">Transmembrane helix</keyword>
<sequence>MTSPVTGPYAAGEDESGGTGPFVARGSARPRAMSRRALGGWVAAALVTTLLLVVSVPIASGVDRASTVIAVLLSAAGGLSVRQPVLGAVAVGTVLTLGLGNGPAHIGTGILASPVTIAACAARGHLLTAIGMASWHVIPPAVSGVLRGDDPEFLISQVMLWLVLQTGAVLAGTWGRMLTGRIREERSRRLTDLAEQRRAIARELHDTGVRAMTRVVMLSENAAVRPGIDAADAVQFSRISGTAREATEELRVLLDALRTEDTAETPLAASGEPRCTIGLGELLEALRLRLLAEGFTAQVSLEGDRALPVPRQGVLERCLREVEANVIRHGDRCVPVAVLGELSPPCTENGGGHPRLELLIRNGIASAPASAPRGGAGLDGMHERLAQSGGRLETRRDGTLFLTRLTVSCTRSAPTDARADAPSRHGDAPGGTGEDGRA</sequence>
<feature type="region of interest" description="Disordered" evidence="4">
    <location>
        <begin position="411"/>
        <end position="438"/>
    </location>
</feature>
<dbReference type="Proteomes" id="UP000742460">
    <property type="component" value="Unassembled WGS sequence"/>
</dbReference>
<protein>
    <submittedName>
        <fullName evidence="7">Histidine kinase</fullName>
    </submittedName>
</protein>
<feature type="domain" description="Signal transduction histidine kinase subgroup 3 dimerisation and phosphoacceptor" evidence="6">
    <location>
        <begin position="197"/>
        <end position="260"/>
    </location>
</feature>
<dbReference type="Gene3D" id="1.20.5.1930">
    <property type="match status" value="1"/>
</dbReference>
<name>A0A921MU09_9MICO</name>
<dbReference type="InterPro" id="IPR011712">
    <property type="entry name" value="Sig_transdc_His_kin_sub3_dim/P"/>
</dbReference>
<dbReference type="PANTHER" id="PTHR24421">
    <property type="entry name" value="NITRATE/NITRITE SENSOR PROTEIN NARX-RELATED"/>
    <property type="match status" value="1"/>
</dbReference>
<proteinExistence type="predicted"/>
<feature type="compositionally biased region" description="Basic and acidic residues" evidence="4">
    <location>
        <begin position="417"/>
        <end position="427"/>
    </location>
</feature>
<gene>
    <name evidence="7" type="ORF">K8V81_03570</name>
</gene>
<evidence type="ECO:0000256" key="3">
    <source>
        <dbReference type="ARBA" id="ARBA00023012"/>
    </source>
</evidence>
<accession>A0A921MU09</accession>
<evidence type="ECO:0000313" key="7">
    <source>
        <dbReference type="EMBL" id="HJG90783.1"/>
    </source>
</evidence>
<dbReference type="EMBL" id="DYUE01000093">
    <property type="protein sequence ID" value="HJG90783.1"/>
    <property type="molecule type" value="Genomic_DNA"/>
</dbReference>
<dbReference type="GO" id="GO:0046983">
    <property type="term" value="F:protein dimerization activity"/>
    <property type="evidence" value="ECO:0007669"/>
    <property type="project" value="InterPro"/>
</dbReference>
<dbReference type="GO" id="GO:0016020">
    <property type="term" value="C:membrane"/>
    <property type="evidence" value="ECO:0007669"/>
    <property type="project" value="InterPro"/>
</dbReference>
<dbReference type="PANTHER" id="PTHR24421:SF58">
    <property type="entry name" value="SIGNAL TRANSDUCTION HISTIDINE-PROTEIN KINASE_PHOSPHATASE UHPB"/>
    <property type="match status" value="1"/>
</dbReference>
<dbReference type="AlphaFoldDB" id="A0A921MU09"/>
<keyword evidence="1" id="KW-0808">Transferase</keyword>